<dbReference type="PROSITE" id="PS50222">
    <property type="entry name" value="EF_HAND_2"/>
    <property type="match status" value="1"/>
</dbReference>
<dbReference type="InterPro" id="IPR002048">
    <property type="entry name" value="EF_hand_dom"/>
</dbReference>
<feature type="compositionally biased region" description="Polar residues" evidence="1">
    <location>
        <begin position="645"/>
        <end position="655"/>
    </location>
</feature>
<evidence type="ECO:0000256" key="1">
    <source>
        <dbReference type="SAM" id="MobiDB-lite"/>
    </source>
</evidence>
<dbReference type="SUPFAM" id="SSF47473">
    <property type="entry name" value="EF-hand"/>
    <property type="match status" value="1"/>
</dbReference>
<sequence length="905" mass="101186">MVGRESQRKLLHNVRPMSEPCSILKSNSQYQRTSQNSGNKNKQSMVKTQTGRQRDVRRSYHAPTKSNAYDKQYCSQTLVCTRPHSRNTSSQLTSLGAKPLQKNATTQSSLNNGAKLYTKTSNSNFVSNYGRCLSAPSTRSFYRTSEQHHAKCTLEGELINGSKVNLRTKHRCMSAPKISRNVLSVCNTLTKASPSNRQTVHPRSAEKFSNSLLSKTIEFDKESMSDVMSFSDDIIELQLDACSTSDDSSVVDVRWRPRSCISFRRVVELVPNSKHHCVTPLKNRPHSSPNPRQRVKAKLTDPYNFRRGNVPKYISFVEPMPVHERPGTGKSSGYGSSGISMVSEDLLVSAGTQGELADSGEESEQELDNGYENLLPCDGVDPRTADIDDASLEAMMSSRSSFNKSELDGSFLDGEGSNMDGDGTEDNMFSGEDQDRLDSAEQRSGYGLNGNGDFTEIDPALFGEALDSNENNKSIGEDDVDADKLGDSLGTNGTENWDQNDGNIDERNGGLDDSMGSLLNDSEQEKLDAESAFDTNAIDNESPTDQLDSAENDLQVTFSEPLATDRRLSTNDTENGTKSPKSILKGTVNDKNRIFEHELDPSIMRRLTSPEETEKPPTKPTMARRSADLRPQSKPDILLPDHDSQAQSRSKQTTDQEAEQTSSDDDGLSDSDFYSSTGRRRPKPKSNIYSKRTKLKPPSQKLRKRKGSNNSDNDDVIMSAESALLMEQILEEEKRLREGMKPWLKGRLALSQQNSRFEIPMDVRLLETMTPMEYLTKYCVISKRRKALYQHVFQKVDKNRDGIITFTELEKGLKDVHTGILDSQHVENIVEMVLIDKEEDFDLKKFSAIAAFSERISCKDQLPVEMLNNFDGQKEVIECADFFALNWKLDGIKVNPDVKKILDSL</sequence>
<dbReference type="Proteomes" id="UP001152795">
    <property type="component" value="Unassembled WGS sequence"/>
</dbReference>
<dbReference type="GO" id="GO:0005509">
    <property type="term" value="F:calcium ion binding"/>
    <property type="evidence" value="ECO:0007669"/>
    <property type="project" value="InterPro"/>
</dbReference>
<protein>
    <submittedName>
        <fullName evidence="2">FK506-binding 5-like isoform X1</fullName>
    </submittedName>
</protein>
<feature type="compositionally biased region" description="Basic residues" evidence="1">
    <location>
        <begin position="691"/>
        <end position="707"/>
    </location>
</feature>
<dbReference type="Gene3D" id="1.10.238.10">
    <property type="entry name" value="EF-hand"/>
    <property type="match status" value="2"/>
</dbReference>
<feature type="compositionally biased region" description="Basic and acidic residues" evidence="1">
    <location>
        <begin position="588"/>
        <end position="600"/>
    </location>
</feature>
<feature type="compositionally biased region" description="Acidic residues" evidence="1">
    <location>
        <begin position="656"/>
        <end position="669"/>
    </location>
</feature>
<proteinExistence type="predicted"/>
<keyword evidence="3" id="KW-1185">Reference proteome</keyword>
<dbReference type="AlphaFoldDB" id="A0A6S7HXC2"/>
<accession>A0A6S7HXC2</accession>
<reference evidence="2" key="1">
    <citation type="submission" date="2020-04" db="EMBL/GenBank/DDBJ databases">
        <authorList>
            <person name="Alioto T."/>
            <person name="Alioto T."/>
            <person name="Gomez Garrido J."/>
        </authorList>
    </citation>
    <scope>NUCLEOTIDE SEQUENCE</scope>
    <source>
        <strain evidence="2">A484AB</strain>
    </source>
</reference>
<dbReference type="InterPro" id="IPR018247">
    <property type="entry name" value="EF_Hand_1_Ca_BS"/>
</dbReference>
<dbReference type="OrthoDB" id="10021598at2759"/>
<feature type="compositionally biased region" description="Polar residues" evidence="1">
    <location>
        <begin position="489"/>
        <end position="502"/>
    </location>
</feature>
<evidence type="ECO:0000313" key="3">
    <source>
        <dbReference type="Proteomes" id="UP001152795"/>
    </source>
</evidence>
<feature type="compositionally biased region" description="Polar residues" evidence="1">
    <location>
        <begin position="102"/>
        <end position="111"/>
    </location>
</feature>
<name>A0A6S7HXC2_PARCT</name>
<dbReference type="InterPro" id="IPR011992">
    <property type="entry name" value="EF-hand-dom_pair"/>
</dbReference>
<feature type="region of interest" description="Disordered" evidence="1">
    <location>
        <begin position="1"/>
        <end position="64"/>
    </location>
</feature>
<feature type="compositionally biased region" description="Basic and acidic residues" evidence="1">
    <location>
        <begin position="608"/>
        <end position="617"/>
    </location>
</feature>
<feature type="compositionally biased region" description="Polar residues" evidence="1">
    <location>
        <begin position="533"/>
        <end position="558"/>
    </location>
</feature>
<organism evidence="2 3">
    <name type="scientific">Paramuricea clavata</name>
    <name type="common">Red gorgonian</name>
    <name type="synonym">Violescent sea-whip</name>
    <dbReference type="NCBI Taxonomy" id="317549"/>
    <lineage>
        <taxon>Eukaryota</taxon>
        <taxon>Metazoa</taxon>
        <taxon>Cnidaria</taxon>
        <taxon>Anthozoa</taxon>
        <taxon>Octocorallia</taxon>
        <taxon>Malacalcyonacea</taxon>
        <taxon>Plexauridae</taxon>
        <taxon>Paramuricea</taxon>
    </lineage>
</organism>
<feature type="region of interest" description="Disordered" evidence="1">
    <location>
        <begin position="277"/>
        <end position="298"/>
    </location>
</feature>
<dbReference type="EMBL" id="CACRXK020003500">
    <property type="protein sequence ID" value="CAB3999032.1"/>
    <property type="molecule type" value="Genomic_DNA"/>
</dbReference>
<feature type="region of interest" description="Disordered" evidence="1">
    <location>
        <begin position="398"/>
        <end position="716"/>
    </location>
</feature>
<feature type="compositionally biased region" description="Polar residues" evidence="1">
    <location>
        <begin position="24"/>
        <end position="51"/>
    </location>
</feature>
<gene>
    <name evidence="2" type="ORF">PACLA_8A034684</name>
</gene>
<dbReference type="PROSITE" id="PS00018">
    <property type="entry name" value="EF_HAND_1"/>
    <property type="match status" value="1"/>
</dbReference>
<comment type="caution">
    <text evidence="2">The sequence shown here is derived from an EMBL/GenBank/DDBJ whole genome shotgun (WGS) entry which is preliminary data.</text>
</comment>
<feature type="region of interest" description="Disordered" evidence="1">
    <location>
        <begin position="85"/>
        <end position="111"/>
    </location>
</feature>
<feature type="compositionally biased region" description="Polar residues" evidence="1">
    <location>
        <begin position="570"/>
        <end position="580"/>
    </location>
</feature>
<feature type="compositionally biased region" description="Basic and acidic residues" evidence="1">
    <location>
        <begin position="625"/>
        <end position="644"/>
    </location>
</feature>
<dbReference type="PANTHER" id="PTHR36696">
    <property type="entry name" value="AGAP012002-PA"/>
    <property type="match status" value="1"/>
</dbReference>
<dbReference type="PANTHER" id="PTHR36696:SF1">
    <property type="entry name" value="EF-HAND DOMAIN-CONTAINING PROTEIN"/>
    <property type="match status" value="1"/>
</dbReference>
<evidence type="ECO:0000313" key="2">
    <source>
        <dbReference type="EMBL" id="CAB3999032.1"/>
    </source>
</evidence>